<dbReference type="EMBL" id="CCSD01000066">
    <property type="protein sequence ID" value="CDZ89675.1"/>
    <property type="molecule type" value="Genomic_DNA"/>
</dbReference>
<sequence length="38" mass="4168">MAGIANRCSRCLWPTMTHNITASRSFDETNPASLLAET</sequence>
<dbReference type="Proteomes" id="UP000042997">
    <property type="component" value="Unassembled WGS sequence"/>
</dbReference>
<protein>
    <submittedName>
        <fullName evidence="1">Uncharacterized protein</fullName>
    </submittedName>
</protein>
<accession>A0A098BN80</accession>
<dbReference type="AlphaFoldDB" id="A0A098BN80"/>
<proteinExistence type="predicted"/>
<organism evidence="1 2">
    <name type="scientific">Rhodococcus ruber</name>
    <dbReference type="NCBI Taxonomy" id="1830"/>
    <lineage>
        <taxon>Bacteria</taxon>
        <taxon>Bacillati</taxon>
        <taxon>Actinomycetota</taxon>
        <taxon>Actinomycetes</taxon>
        <taxon>Mycobacteriales</taxon>
        <taxon>Nocardiaceae</taxon>
        <taxon>Rhodococcus</taxon>
    </lineage>
</organism>
<name>A0A098BN80_9NOCA</name>
<reference evidence="1 2" key="1">
    <citation type="journal article" date="2014" name="Genome Announc.">
        <title>Draft Genome Sequence of Propane- and Butane-Oxidizing Actinobacterium Rhodococcus ruber IEGM 231.</title>
        <authorList>
            <person name="Ivshina I.B."/>
            <person name="Kuyukina M.S."/>
            <person name="Krivoruchko A.V."/>
            <person name="Barbe V."/>
            <person name="Fischer C."/>
        </authorList>
    </citation>
    <scope>NUCLEOTIDE SEQUENCE [LARGE SCALE GENOMIC DNA]</scope>
</reference>
<evidence type="ECO:0000313" key="2">
    <source>
        <dbReference type="Proteomes" id="UP000042997"/>
    </source>
</evidence>
<evidence type="ECO:0000313" key="1">
    <source>
        <dbReference type="EMBL" id="CDZ89675.1"/>
    </source>
</evidence>
<gene>
    <name evidence="1" type="ORF">RHRU231_540022</name>
</gene>